<dbReference type="EMBL" id="JBBCAQ010000034">
    <property type="protein sequence ID" value="KAK7580042.1"/>
    <property type="molecule type" value="Genomic_DNA"/>
</dbReference>
<dbReference type="SMART" id="SM00367">
    <property type="entry name" value="LRR_CC"/>
    <property type="match status" value="11"/>
</dbReference>
<dbReference type="AlphaFoldDB" id="A0AAN9TMS9"/>
<evidence type="ECO:0008006" key="6">
    <source>
        <dbReference type="Google" id="ProtNLM"/>
    </source>
</evidence>
<evidence type="ECO:0000259" key="3">
    <source>
        <dbReference type="Pfam" id="PF25372"/>
    </source>
</evidence>
<comment type="caution">
    <text evidence="4">The sequence shown here is derived from an EMBL/GenBank/DDBJ whole genome shotgun (WGS) entry which is preliminary data.</text>
</comment>
<dbReference type="FunFam" id="1.20.1280.50:FF:000059">
    <property type="entry name" value="Partner of Paired"/>
    <property type="match status" value="1"/>
</dbReference>
<dbReference type="Pfam" id="PF12937">
    <property type="entry name" value="F-box-like"/>
    <property type="match status" value="1"/>
</dbReference>
<proteinExistence type="predicted"/>
<dbReference type="GO" id="GO:0031146">
    <property type="term" value="P:SCF-dependent proteasomal ubiquitin-dependent protein catabolic process"/>
    <property type="evidence" value="ECO:0007669"/>
    <property type="project" value="TreeGrafter"/>
</dbReference>
<organism evidence="4 5">
    <name type="scientific">Parthenolecanium corni</name>
    <dbReference type="NCBI Taxonomy" id="536013"/>
    <lineage>
        <taxon>Eukaryota</taxon>
        <taxon>Metazoa</taxon>
        <taxon>Ecdysozoa</taxon>
        <taxon>Arthropoda</taxon>
        <taxon>Hexapoda</taxon>
        <taxon>Insecta</taxon>
        <taxon>Pterygota</taxon>
        <taxon>Neoptera</taxon>
        <taxon>Paraneoptera</taxon>
        <taxon>Hemiptera</taxon>
        <taxon>Sternorrhyncha</taxon>
        <taxon>Coccoidea</taxon>
        <taxon>Coccidae</taxon>
        <taxon>Parthenolecanium</taxon>
    </lineage>
</organism>
<dbReference type="PANTHER" id="PTHR13318">
    <property type="entry name" value="PARTNER OF PAIRED, ISOFORM B-RELATED"/>
    <property type="match status" value="1"/>
</dbReference>
<feature type="domain" description="F-box/LRR-repeat protein 15-like leucin rich repeat" evidence="3">
    <location>
        <begin position="298"/>
        <end position="438"/>
    </location>
</feature>
<name>A0AAN9TMS9_9HEMI</name>
<feature type="domain" description="F-box/LRR-repeat protein 15-like leucin rich repeat" evidence="3">
    <location>
        <begin position="155"/>
        <end position="290"/>
    </location>
</feature>
<dbReference type="InterPro" id="IPR047932">
    <property type="entry name" value="FBXL14_F-box"/>
</dbReference>
<keyword evidence="5" id="KW-1185">Reference proteome</keyword>
<sequence>MYCHKLLADECGGLQPALPTGPILTVLPAPVRAHRTHRYHPFTQQPPLYQPHRGLPKERSPSPIQLGTHISRLYPELLAIIFSYLEVPDKGRAAQVCQAWRDASYHKSVWRGVEAKLHLQRRTPTSLTNSLNRRGIRRIQILSVVKSFKEITRGVSNLTSLNLSGCYNVRDDNLYQAFATAVPTLVELNLSMCKQITDKCLLKIIPNVVNLETLELGGCSNLTDASVQVIASSLRRLKYLNLRSCWGVSDHGVRLLSGQSDTNMGLPMLEKLGLQDCQHLSDDALKYVSAGLPQVRSINLCFCVNISDMSLRYLARMSSLRDMNLGACDNISDAGIAFLAEAGSPITSLDLSFCEKITDQSLDYMAQGLFNLKRLSLKGCPVSDDGLTKIAKGLAELEVLNVGQCKLITDQSLRTAVESLKNLRSVDLYGCPKITNAAVKEIKEMVSPECVINLFLS</sequence>
<dbReference type="InterPro" id="IPR032675">
    <property type="entry name" value="LRR_dom_sf"/>
</dbReference>
<keyword evidence="1" id="KW-0833">Ubl conjugation pathway</keyword>
<dbReference type="InterPro" id="IPR036047">
    <property type="entry name" value="F-box-like_dom_sf"/>
</dbReference>
<dbReference type="InterPro" id="IPR057207">
    <property type="entry name" value="FBXL15_LRR"/>
</dbReference>
<gene>
    <name evidence="4" type="ORF">V9T40_000671</name>
</gene>
<dbReference type="Proteomes" id="UP001367676">
    <property type="component" value="Unassembled WGS sequence"/>
</dbReference>
<dbReference type="SUPFAM" id="SSF81383">
    <property type="entry name" value="F-box domain"/>
    <property type="match status" value="1"/>
</dbReference>
<evidence type="ECO:0000256" key="1">
    <source>
        <dbReference type="ARBA" id="ARBA00022786"/>
    </source>
</evidence>
<reference evidence="4 5" key="1">
    <citation type="submission" date="2024-03" db="EMBL/GenBank/DDBJ databases">
        <title>Adaptation during the transition from Ophiocordyceps entomopathogen to insect associate is accompanied by gene loss and intensified selection.</title>
        <authorList>
            <person name="Ward C.M."/>
            <person name="Onetto C.A."/>
            <person name="Borneman A.R."/>
        </authorList>
    </citation>
    <scope>NUCLEOTIDE SEQUENCE [LARGE SCALE GENOMIC DNA]</scope>
    <source>
        <strain evidence="4">AWRI1</strain>
        <tissue evidence="4">Single Adult Female</tissue>
    </source>
</reference>
<dbReference type="Gene3D" id="3.80.10.10">
    <property type="entry name" value="Ribonuclease Inhibitor"/>
    <property type="match status" value="2"/>
</dbReference>
<dbReference type="GO" id="GO:0019005">
    <property type="term" value="C:SCF ubiquitin ligase complex"/>
    <property type="evidence" value="ECO:0007669"/>
    <property type="project" value="TreeGrafter"/>
</dbReference>
<evidence type="ECO:0000313" key="5">
    <source>
        <dbReference type="Proteomes" id="UP001367676"/>
    </source>
</evidence>
<dbReference type="SMART" id="SM00368">
    <property type="entry name" value="LRR_RI"/>
    <property type="match status" value="4"/>
</dbReference>
<dbReference type="InterPro" id="IPR001810">
    <property type="entry name" value="F-box_dom"/>
</dbReference>
<evidence type="ECO:0000259" key="2">
    <source>
        <dbReference type="Pfam" id="PF12937"/>
    </source>
</evidence>
<feature type="domain" description="F-box" evidence="2">
    <location>
        <begin position="75"/>
        <end position="111"/>
    </location>
</feature>
<dbReference type="Gene3D" id="1.20.1280.50">
    <property type="match status" value="1"/>
</dbReference>
<dbReference type="PANTHER" id="PTHR13318:SF190">
    <property type="entry name" value="PARTNER OF PAIRED, ISOFORM B"/>
    <property type="match status" value="1"/>
</dbReference>
<accession>A0AAN9TMS9</accession>
<dbReference type="CDD" id="cd22125">
    <property type="entry name" value="F-box_FBXL14"/>
    <property type="match status" value="1"/>
</dbReference>
<dbReference type="InterPro" id="IPR006553">
    <property type="entry name" value="Leu-rich_rpt_Cys-con_subtyp"/>
</dbReference>
<evidence type="ECO:0000313" key="4">
    <source>
        <dbReference type="EMBL" id="KAK7580042.1"/>
    </source>
</evidence>
<protein>
    <recommendedName>
        <fullName evidence="6">F-box domain-containing protein</fullName>
    </recommendedName>
</protein>
<dbReference type="Pfam" id="PF25372">
    <property type="entry name" value="DUF7885"/>
    <property type="match status" value="2"/>
</dbReference>
<dbReference type="SUPFAM" id="SSF52047">
    <property type="entry name" value="RNI-like"/>
    <property type="match status" value="1"/>
</dbReference>